<evidence type="ECO:0000313" key="4">
    <source>
        <dbReference type="Proteomes" id="UP001596457"/>
    </source>
</evidence>
<dbReference type="PANTHER" id="PTHR43283:SF7">
    <property type="entry name" value="BETA-LACTAMASE-RELATED DOMAIN-CONTAINING PROTEIN"/>
    <property type="match status" value="1"/>
</dbReference>
<evidence type="ECO:0000259" key="2">
    <source>
        <dbReference type="Pfam" id="PF00144"/>
    </source>
</evidence>
<reference evidence="4" key="1">
    <citation type="journal article" date="2019" name="Int. J. Syst. Evol. Microbiol.">
        <title>The Global Catalogue of Microorganisms (GCM) 10K type strain sequencing project: providing services to taxonomists for standard genome sequencing and annotation.</title>
        <authorList>
            <consortium name="The Broad Institute Genomics Platform"/>
            <consortium name="The Broad Institute Genome Sequencing Center for Infectious Disease"/>
            <person name="Wu L."/>
            <person name="Ma J."/>
        </authorList>
    </citation>
    <scope>NUCLEOTIDE SEQUENCE [LARGE SCALE GENOMIC DNA]</scope>
    <source>
        <strain evidence="4">CCUG 53903</strain>
    </source>
</reference>
<organism evidence="3 4">
    <name type="scientific">Hydrogenophaga defluvii</name>
    <dbReference type="NCBI Taxonomy" id="249410"/>
    <lineage>
        <taxon>Bacteria</taxon>
        <taxon>Pseudomonadati</taxon>
        <taxon>Pseudomonadota</taxon>
        <taxon>Betaproteobacteria</taxon>
        <taxon>Burkholderiales</taxon>
        <taxon>Comamonadaceae</taxon>
        <taxon>Hydrogenophaga</taxon>
    </lineage>
</organism>
<proteinExistence type="predicted"/>
<evidence type="ECO:0000256" key="1">
    <source>
        <dbReference type="SAM" id="SignalP"/>
    </source>
</evidence>
<evidence type="ECO:0000313" key="3">
    <source>
        <dbReference type="EMBL" id="MFC7460850.1"/>
    </source>
</evidence>
<dbReference type="InterPro" id="IPR050789">
    <property type="entry name" value="Diverse_Enzym_Activities"/>
</dbReference>
<dbReference type="InterPro" id="IPR001466">
    <property type="entry name" value="Beta-lactam-related"/>
</dbReference>
<protein>
    <submittedName>
        <fullName evidence="3">Serine hydrolase domain-containing protein</fullName>
        <ecNumber evidence="3">3.-.-.-</ecNumber>
    </submittedName>
</protein>
<keyword evidence="4" id="KW-1185">Reference proteome</keyword>
<dbReference type="Proteomes" id="UP001596457">
    <property type="component" value="Unassembled WGS sequence"/>
</dbReference>
<comment type="caution">
    <text evidence="3">The sequence shown here is derived from an EMBL/GenBank/DDBJ whole genome shotgun (WGS) entry which is preliminary data.</text>
</comment>
<dbReference type="EMBL" id="JBHTBZ010000024">
    <property type="protein sequence ID" value="MFC7460850.1"/>
    <property type="molecule type" value="Genomic_DNA"/>
</dbReference>
<feature type="chain" id="PRO_5045654157" evidence="1">
    <location>
        <begin position="21"/>
        <end position="383"/>
    </location>
</feature>
<feature type="domain" description="Beta-lactamase-related" evidence="2">
    <location>
        <begin position="83"/>
        <end position="365"/>
    </location>
</feature>
<dbReference type="RefSeq" id="WP_382200492.1">
    <property type="nucleotide sequence ID" value="NZ_JBHTBZ010000024.1"/>
</dbReference>
<dbReference type="SUPFAM" id="SSF56601">
    <property type="entry name" value="beta-lactamase/transpeptidase-like"/>
    <property type="match status" value="1"/>
</dbReference>
<accession>A0ABW2SCN6</accession>
<dbReference type="PANTHER" id="PTHR43283">
    <property type="entry name" value="BETA-LACTAMASE-RELATED"/>
    <property type="match status" value="1"/>
</dbReference>
<dbReference type="Gene3D" id="3.40.710.10">
    <property type="entry name" value="DD-peptidase/beta-lactamase superfamily"/>
    <property type="match status" value="1"/>
</dbReference>
<keyword evidence="3" id="KW-0378">Hydrolase</keyword>
<dbReference type="GO" id="GO:0016787">
    <property type="term" value="F:hydrolase activity"/>
    <property type="evidence" value="ECO:0007669"/>
    <property type="project" value="UniProtKB-KW"/>
</dbReference>
<dbReference type="InterPro" id="IPR012338">
    <property type="entry name" value="Beta-lactam/transpept-like"/>
</dbReference>
<feature type="signal peptide" evidence="1">
    <location>
        <begin position="1"/>
        <end position="20"/>
    </location>
</feature>
<sequence length="383" mass="42606">MARFFWIIFFIGVAITEANAQLPTVNGYAHTPDRTLLGWGNYWDYEVKPNWEPSKLVRREPTQGESIVVQQAANVFQSSSAKAMALVSGRDVVWSAYKAPAGDGRLLNSMSIGKTIAAIATGRAICEGKITLDTFVKALIPELAETAIGSAKVRHLLTMSSGTWEGNPDSTITDSIQASKIFVSGEISWLDVLMDSRVTQAHSGILGKRKPGEYFAYRGTDPLVLGVMLTRATGVGYAEWVEREILIPAGIEWPAKISRDRIKGYGQSDSGVRMRLDDWIRFAVWVFERSQEDDCLGQFLREGASQQIENRSKKFGSSFDGYGYLIWTNNRYAPKSYWAVGYGGQRIGWASGVGKIIVVFSNTEDYMLDVYRVFAVWSKISQQ</sequence>
<name>A0ABW2SCN6_9BURK</name>
<dbReference type="Pfam" id="PF00144">
    <property type="entry name" value="Beta-lactamase"/>
    <property type="match status" value="1"/>
</dbReference>
<gene>
    <name evidence="3" type="ORF">ACFQU0_10475</name>
</gene>
<keyword evidence="1" id="KW-0732">Signal</keyword>
<dbReference type="EC" id="3.-.-.-" evidence="3"/>